<dbReference type="InParanoid" id="A0A0G4EL83"/>
<proteinExistence type="predicted"/>
<evidence type="ECO:0000313" key="3">
    <source>
        <dbReference type="Proteomes" id="UP000041254"/>
    </source>
</evidence>
<feature type="region of interest" description="Disordered" evidence="1">
    <location>
        <begin position="126"/>
        <end position="253"/>
    </location>
</feature>
<sequence>MSGEVDPLLAGLSSDYWDDDARRDQLNLPPQNNKKKRRISDEDDEDRQRPSEGILGFKAASARSRAVEESIGGAKSREEREYCFNVNEGGFTEQMQEDFYMNLHDGKSVGRRGLGLDADEMHRRLLQLKRPQERERRRQHDDRDHRGRDRRRSRSRSRSRSLSPSPGHLRRRDDMPVRAHRRRDDDERDEDGRWHQDGEAGGVQRPATTSDPRALSLKEKIAQKMKAMAEKKQSGGGRSAAGTSRNPLRNEDSRLLDIKEAITRESRQFGGGKVKHPQHLLKAEQDDRQAMARMIESDDADGFGSFLEQRRIEMRGSGRAGAGDAERQQGSAAREERDHLDAIFGASAAPVDGDVRDGGGERGGGAPSAAPGGGGGGGGDTSLLGAAALPGRRNAWRRR</sequence>
<feature type="compositionally biased region" description="Basic and acidic residues" evidence="1">
    <location>
        <begin position="171"/>
        <end position="198"/>
    </location>
</feature>
<name>A0A0G4EL83_VITBC</name>
<feature type="region of interest" description="Disordered" evidence="1">
    <location>
        <begin position="313"/>
        <end position="399"/>
    </location>
</feature>
<dbReference type="VEuPathDB" id="CryptoDB:Vbra_12344"/>
<keyword evidence="3" id="KW-1185">Reference proteome</keyword>
<reference evidence="2 3" key="1">
    <citation type="submission" date="2014-11" db="EMBL/GenBank/DDBJ databases">
        <authorList>
            <person name="Zhu J."/>
            <person name="Qi W."/>
            <person name="Song R."/>
        </authorList>
    </citation>
    <scope>NUCLEOTIDE SEQUENCE [LARGE SCALE GENOMIC DNA]</scope>
</reference>
<dbReference type="EMBL" id="CDMY01000255">
    <property type="protein sequence ID" value="CEL97759.1"/>
    <property type="molecule type" value="Genomic_DNA"/>
</dbReference>
<evidence type="ECO:0000256" key="1">
    <source>
        <dbReference type="SAM" id="MobiDB-lite"/>
    </source>
</evidence>
<feature type="region of interest" description="Disordered" evidence="1">
    <location>
        <begin position="12"/>
        <end position="80"/>
    </location>
</feature>
<dbReference type="Proteomes" id="UP000041254">
    <property type="component" value="Unassembled WGS sequence"/>
</dbReference>
<protein>
    <submittedName>
        <fullName evidence="2">Uncharacterized protein</fullName>
    </submittedName>
</protein>
<accession>A0A0G4EL83</accession>
<feature type="compositionally biased region" description="Basic residues" evidence="1">
    <location>
        <begin position="148"/>
        <end position="159"/>
    </location>
</feature>
<feature type="compositionally biased region" description="Basic and acidic residues" evidence="1">
    <location>
        <begin position="216"/>
        <end position="233"/>
    </location>
</feature>
<evidence type="ECO:0000313" key="2">
    <source>
        <dbReference type="EMBL" id="CEL97759.1"/>
    </source>
</evidence>
<feature type="compositionally biased region" description="Gly residues" evidence="1">
    <location>
        <begin position="361"/>
        <end position="380"/>
    </location>
</feature>
<gene>
    <name evidence="2" type="ORF">Vbra_12344</name>
</gene>
<dbReference type="AlphaFoldDB" id="A0A0G4EL83"/>
<feature type="compositionally biased region" description="Basic and acidic residues" evidence="1">
    <location>
        <begin position="130"/>
        <end position="147"/>
    </location>
</feature>
<organism evidence="2 3">
    <name type="scientific">Vitrella brassicaformis (strain CCMP3155)</name>
    <dbReference type="NCBI Taxonomy" id="1169540"/>
    <lineage>
        <taxon>Eukaryota</taxon>
        <taxon>Sar</taxon>
        <taxon>Alveolata</taxon>
        <taxon>Colpodellida</taxon>
        <taxon>Vitrellaceae</taxon>
        <taxon>Vitrella</taxon>
    </lineage>
</organism>